<feature type="domain" description="DUF4143" evidence="2">
    <location>
        <begin position="167"/>
        <end position="323"/>
    </location>
</feature>
<dbReference type="Pfam" id="PF13173">
    <property type="entry name" value="AAA_14"/>
    <property type="match status" value="1"/>
</dbReference>
<dbReference type="Pfam" id="PF13635">
    <property type="entry name" value="DUF4143"/>
    <property type="match status" value="1"/>
</dbReference>
<dbReference type="PANTHER" id="PTHR43566:SF2">
    <property type="entry name" value="DUF4143 DOMAIN-CONTAINING PROTEIN"/>
    <property type="match status" value="1"/>
</dbReference>
<dbReference type="PANTHER" id="PTHR43566">
    <property type="entry name" value="CONSERVED PROTEIN"/>
    <property type="match status" value="1"/>
</dbReference>
<comment type="caution">
    <text evidence="3">The sequence shown here is derived from an EMBL/GenBank/DDBJ whole genome shotgun (WGS) entry which is preliminary data.</text>
</comment>
<dbReference type="EMBL" id="MGEJ01000001">
    <property type="protein sequence ID" value="OGL82076.1"/>
    <property type="molecule type" value="Genomic_DNA"/>
</dbReference>
<protein>
    <submittedName>
        <fullName evidence="3">ATPase</fullName>
    </submittedName>
</protein>
<evidence type="ECO:0000259" key="1">
    <source>
        <dbReference type="Pfam" id="PF13173"/>
    </source>
</evidence>
<evidence type="ECO:0000259" key="2">
    <source>
        <dbReference type="Pfam" id="PF13635"/>
    </source>
</evidence>
<accession>A0A1F7UUZ2</accession>
<sequence>MYSRILKPPQNKSFFLFGPRGTGKTTWLKTQFPKALYFDLLNAETYNDLLARPHRLAQMIPESWKDYVVLDEVQRVPALLHEVHRLIENRHLLFALTGSSTRKLKRGEINLLAGRALTSYLYPLTTQELGNDFSMEHALRFGHLPSTFAEHDPKRYVEAYVTTYLREEVQQEGLTRNLAAFSRFLEVASFSQAQLLNLSAVARECAVHRKIVENYFSILEDLLIAARIPVFAKKAKRRMVAHQKFFFFDAGVFRALRPRGPLDTPEDIDGAALETLVFQEVRAMNHYNQYGYEIFFWRTAAGQEVDLILYGPKGIVAIEIKRSARITDEMFKGLNAFLQEYPMARAYFLTGGDRDGWEGKIRVMPVEQFLKNIPSFL</sequence>
<dbReference type="InterPro" id="IPR025420">
    <property type="entry name" value="DUF4143"/>
</dbReference>
<feature type="domain" description="AAA" evidence="1">
    <location>
        <begin position="11"/>
        <end position="129"/>
    </location>
</feature>
<organism evidence="3 4">
    <name type="scientific">Candidatus Uhrbacteria bacterium RIFCSPLOWO2_01_FULL_47_24</name>
    <dbReference type="NCBI Taxonomy" id="1802401"/>
    <lineage>
        <taxon>Bacteria</taxon>
        <taxon>Candidatus Uhriibacteriota</taxon>
    </lineage>
</organism>
<dbReference type="Proteomes" id="UP000176897">
    <property type="component" value="Unassembled WGS sequence"/>
</dbReference>
<dbReference type="SUPFAM" id="SSF52540">
    <property type="entry name" value="P-loop containing nucleoside triphosphate hydrolases"/>
    <property type="match status" value="1"/>
</dbReference>
<dbReference type="AlphaFoldDB" id="A0A1F7UUZ2"/>
<proteinExistence type="predicted"/>
<dbReference type="InterPro" id="IPR041682">
    <property type="entry name" value="AAA_14"/>
</dbReference>
<dbReference type="InterPro" id="IPR027417">
    <property type="entry name" value="P-loop_NTPase"/>
</dbReference>
<dbReference type="STRING" id="1802401.A3B21_05180"/>
<evidence type="ECO:0000313" key="4">
    <source>
        <dbReference type="Proteomes" id="UP000176897"/>
    </source>
</evidence>
<name>A0A1F7UUZ2_9BACT</name>
<evidence type="ECO:0000313" key="3">
    <source>
        <dbReference type="EMBL" id="OGL82076.1"/>
    </source>
</evidence>
<reference evidence="3 4" key="1">
    <citation type="journal article" date="2016" name="Nat. Commun.">
        <title>Thousands of microbial genomes shed light on interconnected biogeochemical processes in an aquifer system.</title>
        <authorList>
            <person name="Anantharaman K."/>
            <person name="Brown C.T."/>
            <person name="Hug L.A."/>
            <person name="Sharon I."/>
            <person name="Castelle C.J."/>
            <person name="Probst A.J."/>
            <person name="Thomas B.C."/>
            <person name="Singh A."/>
            <person name="Wilkins M.J."/>
            <person name="Karaoz U."/>
            <person name="Brodie E.L."/>
            <person name="Williams K.H."/>
            <person name="Hubbard S.S."/>
            <person name="Banfield J.F."/>
        </authorList>
    </citation>
    <scope>NUCLEOTIDE SEQUENCE [LARGE SCALE GENOMIC DNA]</scope>
</reference>
<gene>
    <name evidence="3" type="ORF">A3B21_05180</name>
</gene>